<accession>A0A9N8HLK3</accession>
<proteinExistence type="predicted"/>
<keyword evidence="3" id="KW-1185">Reference proteome</keyword>
<evidence type="ECO:0000313" key="3">
    <source>
        <dbReference type="Proteomes" id="UP001153069"/>
    </source>
</evidence>
<name>A0A9N8HLK3_9STRA</name>
<sequence length="604" mass="67720">MSTRSFTEAVPLSLSSMAHMSHELEDGVVDGLRQVLQHTLLSCVNYVRMVHRTHEWTLHDLGTSMHSFTPCKGEQPPKDLPWSLSRLGFKHQYARHAFIYFKPLWKKQNGQMESTAEEEQALLSSGWEDKPYVVGRLSLLYASQELLTKEELDGTESDDVPPLVLYKVLVEYRSLPATGSQQAVQAEELSMLSFGGSVDDDVKIGALASLYDSTAKYVLEIYSVRGKKYKFDLMDSTLSDGTVPSLNSKSDGDPFVKSLCVTVTDHEISTPTEEAKEKDAKEATKEAKETTKEEEKNKTKYAITRIHLTLDGNLRKGKNSFENLPKFDAVVHKINQTFLFLHTPTPLMATGKPSGQTLLLDPDQAGKLYINGRYLTTWGKDPKLGSHFPALFGMDLHSVSFWHGRVMDFESLKSLYDPVGISAKALATTFASEFGKKAYPCLTHEVDWVKDRLPGRKPVVVPQRVVNVLRRGGYFSVKMTSSELWFAESRPPKEGTETKVVEAAIKKLEEAGCDDVKAAHIVFSPGNDIDDVVKNKAVCRYNETLHQFHFHEKFLASDMSEMANGETKDDGDDIEARAFVMGMFVSQQHPDGTMAVRYLLRNKN</sequence>
<evidence type="ECO:0000313" key="2">
    <source>
        <dbReference type="EMBL" id="CAB9517062.1"/>
    </source>
</evidence>
<gene>
    <name evidence="2" type="ORF">SEMRO_828_G207940.1</name>
</gene>
<dbReference type="Proteomes" id="UP001153069">
    <property type="component" value="Unassembled WGS sequence"/>
</dbReference>
<dbReference type="EMBL" id="CAICTM010000827">
    <property type="protein sequence ID" value="CAB9517062.1"/>
    <property type="molecule type" value="Genomic_DNA"/>
</dbReference>
<comment type="caution">
    <text evidence="2">The sequence shown here is derived from an EMBL/GenBank/DDBJ whole genome shotgun (WGS) entry which is preliminary data.</text>
</comment>
<reference evidence="2" key="1">
    <citation type="submission" date="2020-06" db="EMBL/GenBank/DDBJ databases">
        <authorList>
            <consortium name="Plant Systems Biology data submission"/>
        </authorList>
    </citation>
    <scope>NUCLEOTIDE SEQUENCE</scope>
    <source>
        <strain evidence="2">D6</strain>
    </source>
</reference>
<dbReference type="OrthoDB" id="42577at2759"/>
<dbReference type="AlphaFoldDB" id="A0A9N8HLK3"/>
<evidence type="ECO:0000256" key="1">
    <source>
        <dbReference type="SAM" id="MobiDB-lite"/>
    </source>
</evidence>
<feature type="region of interest" description="Disordered" evidence="1">
    <location>
        <begin position="268"/>
        <end position="296"/>
    </location>
</feature>
<protein>
    <submittedName>
        <fullName evidence="2">Uncharacterized protein</fullName>
    </submittedName>
</protein>
<organism evidence="2 3">
    <name type="scientific">Seminavis robusta</name>
    <dbReference type="NCBI Taxonomy" id="568900"/>
    <lineage>
        <taxon>Eukaryota</taxon>
        <taxon>Sar</taxon>
        <taxon>Stramenopiles</taxon>
        <taxon>Ochrophyta</taxon>
        <taxon>Bacillariophyta</taxon>
        <taxon>Bacillariophyceae</taxon>
        <taxon>Bacillariophycidae</taxon>
        <taxon>Naviculales</taxon>
        <taxon>Naviculaceae</taxon>
        <taxon>Seminavis</taxon>
    </lineage>
</organism>